<reference evidence="8" key="1">
    <citation type="journal article" date="2019" name="Int. J. Syst. Evol. Microbiol.">
        <title>The Global Catalogue of Microorganisms (GCM) 10K type strain sequencing project: providing services to taxonomists for standard genome sequencing and annotation.</title>
        <authorList>
            <consortium name="The Broad Institute Genomics Platform"/>
            <consortium name="The Broad Institute Genome Sequencing Center for Infectious Disease"/>
            <person name="Wu L."/>
            <person name="Ma J."/>
        </authorList>
    </citation>
    <scope>NUCLEOTIDE SEQUENCE [LARGE SCALE GENOMIC DNA]</scope>
    <source>
        <strain evidence="8">CGMCC 1.15480</strain>
    </source>
</reference>
<dbReference type="PANTHER" id="PTHR30055:SF234">
    <property type="entry name" value="HTH-TYPE TRANSCRIPTIONAL REGULATOR BETI"/>
    <property type="match status" value="1"/>
</dbReference>
<feature type="DNA-binding region" description="H-T-H motif" evidence="4">
    <location>
        <begin position="54"/>
        <end position="73"/>
    </location>
</feature>
<evidence type="ECO:0000256" key="1">
    <source>
        <dbReference type="ARBA" id="ARBA00023015"/>
    </source>
</evidence>
<organism evidence="7 8">
    <name type="scientific">Tersicoccus solisilvae</name>
    <dbReference type="NCBI Taxonomy" id="1882339"/>
    <lineage>
        <taxon>Bacteria</taxon>
        <taxon>Bacillati</taxon>
        <taxon>Actinomycetota</taxon>
        <taxon>Actinomycetes</taxon>
        <taxon>Micrococcales</taxon>
        <taxon>Micrococcaceae</taxon>
        <taxon>Tersicoccus</taxon>
    </lineage>
</organism>
<keyword evidence="1" id="KW-0805">Transcription regulation</keyword>
<dbReference type="Gene3D" id="1.10.357.10">
    <property type="entry name" value="Tetracycline Repressor, domain 2"/>
    <property type="match status" value="1"/>
</dbReference>
<dbReference type="Proteomes" id="UP000597761">
    <property type="component" value="Unassembled WGS sequence"/>
</dbReference>
<dbReference type="RefSeq" id="WP_188665927.1">
    <property type="nucleotide sequence ID" value="NZ_BMJI01000001.1"/>
</dbReference>
<dbReference type="EMBL" id="BMJI01000001">
    <property type="protein sequence ID" value="GGC81695.1"/>
    <property type="molecule type" value="Genomic_DNA"/>
</dbReference>
<dbReference type="SUPFAM" id="SSF48498">
    <property type="entry name" value="Tetracyclin repressor-like, C-terminal domain"/>
    <property type="match status" value="1"/>
</dbReference>
<keyword evidence="8" id="KW-1185">Reference proteome</keyword>
<evidence type="ECO:0000313" key="7">
    <source>
        <dbReference type="EMBL" id="GGC81695.1"/>
    </source>
</evidence>
<gene>
    <name evidence="7" type="ORF">GCM10011512_05530</name>
</gene>
<feature type="region of interest" description="Disordered" evidence="5">
    <location>
        <begin position="1"/>
        <end position="30"/>
    </location>
</feature>
<sequence length="234" mass="25790">MPETTPAQPRAAARTASRPSARGASRRGRPGYDQQTVLRIAVDVFNRHGYEATSMGLLADELGVSKSAIYHHVPGKEELLRLALERALGGLESTLHQPGATTGTADERLEFVVRGTVSVLVDELPFVTLLLRLRGNTEMERQALERRRYFDRQIAVLVEQASTEGSVRSDVAPRVASRLLFGTINSIVEWYRPGGALSQQELADDVVAILFDGLHEGRERRPGLDRDRRGVIGL</sequence>
<dbReference type="PROSITE" id="PS50977">
    <property type="entry name" value="HTH_TETR_2"/>
    <property type="match status" value="1"/>
</dbReference>
<evidence type="ECO:0000259" key="6">
    <source>
        <dbReference type="PROSITE" id="PS50977"/>
    </source>
</evidence>
<comment type="caution">
    <text evidence="7">The sequence shown here is derived from an EMBL/GenBank/DDBJ whole genome shotgun (WGS) entry which is preliminary data.</text>
</comment>
<evidence type="ECO:0000256" key="4">
    <source>
        <dbReference type="PROSITE-ProRule" id="PRU00335"/>
    </source>
</evidence>
<evidence type="ECO:0000256" key="3">
    <source>
        <dbReference type="ARBA" id="ARBA00023163"/>
    </source>
</evidence>
<dbReference type="InterPro" id="IPR001647">
    <property type="entry name" value="HTH_TetR"/>
</dbReference>
<protein>
    <submittedName>
        <fullName evidence="7">Transcriptional regulator, TetR family protein</fullName>
    </submittedName>
</protein>
<keyword evidence="2 4" id="KW-0238">DNA-binding</keyword>
<dbReference type="Gene3D" id="1.10.10.60">
    <property type="entry name" value="Homeodomain-like"/>
    <property type="match status" value="1"/>
</dbReference>
<dbReference type="SUPFAM" id="SSF46689">
    <property type="entry name" value="Homeodomain-like"/>
    <property type="match status" value="1"/>
</dbReference>
<evidence type="ECO:0000313" key="8">
    <source>
        <dbReference type="Proteomes" id="UP000597761"/>
    </source>
</evidence>
<dbReference type="InterPro" id="IPR009057">
    <property type="entry name" value="Homeodomain-like_sf"/>
</dbReference>
<feature type="compositionally biased region" description="Low complexity" evidence="5">
    <location>
        <begin position="1"/>
        <end position="23"/>
    </location>
</feature>
<keyword evidence="3" id="KW-0804">Transcription</keyword>
<evidence type="ECO:0000256" key="2">
    <source>
        <dbReference type="ARBA" id="ARBA00023125"/>
    </source>
</evidence>
<feature type="domain" description="HTH tetR-type" evidence="6">
    <location>
        <begin position="31"/>
        <end position="91"/>
    </location>
</feature>
<evidence type="ECO:0000256" key="5">
    <source>
        <dbReference type="SAM" id="MobiDB-lite"/>
    </source>
</evidence>
<proteinExistence type="predicted"/>
<dbReference type="InterPro" id="IPR050109">
    <property type="entry name" value="HTH-type_TetR-like_transc_reg"/>
</dbReference>
<dbReference type="PANTHER" id="PTHR30055">
    <property type="entry name" value="HTH-TYPE TRANSCRIPTIONAL REGULATOR RUTR"/>
    <property type="match status" value="1"/>
</dbReference>
<name>A0ABQ1NPH5_9MICC</name>
<accession>A0ABQ1NPH5</accession>
<dbReference type="InterPro" id="IPR036271">
    <property type="entry name" value="Tet_transcr_reg_TetR-rel_C_sf"/>
</dbReference>
<dbReference type="Pfam" id="PF00440">
    <property type="entry name" value="TetR_N"/>
    <property type="match status" value="1"/>
</dbReference>
<dbReference type="PRINTS" id="PR00455">
    <property type="entry name" value="HTHTETR"/>
</dbReference>
<dbReference type="Pfam" id="PF17932">
    <property type="entry name" value="TetR_C_24"/>
    <property type="match status" value="1"/>
</dbReference>
<dbReference type="InterPro" id="IPR041490">
    <property type="entry name" value="KstR2_TetR_C"/>
</dbReference>